<reference evidence="2" key="1">
    <citation type="journal article" date="2013" name="Mar. Drugs">
        <title>Assessing the effectiveness of functional genetic screens for the identification of bioactive metabolites.</title>
        <authorList>
            <person name="Penesyan A."/>
            <person name="Ballestriero F."/>
            <person name="Daim M."/>
            <person name="Kjelleberg S."/>
            <person name="Thomas T."/>
            <person name="Egan S."/>
        </authorList>
    </citation>
    <scope>NUCLEOTIDE SEQUENCE</scope>
    <source>
        <strain evidence="2">U95</strain>
    </source>
</reference>
<evidence type="ECO:0000313" key="2">
    <source>
        <dbReference type="EMBL" id="AGI04193.1"/>
    </source>
</evidence>
<protein>
    <recommendedName>
        <fullName evidence="3">Metal-binding protein</fullName>
    </recommendedName>
</protein>
<dbReference type="Pfam" id="PF07845">
    <property type="entry name" value="DUF1636"/>
    <property type="match status" value="1"/>
</dbReference>
<dbReference type="InterPro" id="IPR012863">
    <property type="entry name" value="DUF1636"/>
</dbReference>
<keyword evidence="1" id="KW-0732">Signal</keyword>
<feature type="signal peptide" evidence="1">
    <location>
        <begin position="1"/>
        <end position="21"/>
    </location>
</feature>
<accession>M4VR19</accession>
<evidence type="ECO:0008006" key="3">
    <source>
        <dbReference type="Google" id="ProtNLM"/>
    </source>
</evidence>
<dbReference type="AlphaFoldDB" id="M4VR19"/>
<organism evidence="2">
    <name type="scientific">alpha proteobacterium U95</name>
    <dbReference type="NCBI Taxonomy" id="649539"/>
    <lineage>
        <taxon>Bacteria</taxon>
        <taxon>Pseudomonadati</taxon>
        <taxon>Pseudomonadota</taxon>
        <taxon>Alphaproteobacteria</taxon>
    </lineage>
</organism>
<evidence type="ECO:0000256" key="1">
    <source>
        <dbReference type="SAM" id="SignalP"/>
    </source>
</evidence>
<dbReference type="EMBL" id="KC211770">
    <property type="protein sequence ID" value="AGI04193.1"/>
    <property type="molecule type" value="Genomic_DNA"/>
</dbReference>
<sequence>MQFMAFAFTWLWFKLATPAMADHFVLICGTCNGPIPAHEAKETLDRELPEGFSTRLIDCMAGCDRPMTVGMQANGKAQYLFGDIQSLADLSALAEFAHQFRDSQDGWTSASTRPLALYTKTLSRMPCLPSGDTA</sequence>
<name>M4VR19_9PROT</name>
<feature type="chain" id="PRO_5004060411" description="Metal-binding protein" evidence="1">
    <location>
        <begin position="22"/>
        <end position="134"/>
    </location>
</feature>
<proteinExistence type="predicted"/>